<dbReference type="Proteomes" id="UP000002173">
    <property type="component" value="Unassembled WGS sequence"/>
</dbReference>
<dbReference type="STRING" id="5865.A7AUD0"/>
<dbReference type="RefSeq" id="XP_001610109.1">
    <property type="nucleotide sequence ID" value="XM_001610059.1"/>
</dbReference>
<dbReference type="GeneID" id="5478343"/>
<evidence type="ECO:0000313" key="2">
    <source>
        <dbReference type="Proteomes" id="UP000002173"/>
    </source>
</evidence>
<name>A7AUD0_BABBO</name>
<dbReference type="InParanoid" id="A7AUD0"/>
<accession>A7AUD0</accession>
<dbReference type="VEuPathDB" id="PiroplasmaDB:BBOV_II005910"/>
<dbReference type="OMA" id="FLLFREC"/>
<reference evidence="1 2" key="1">
    <citation type="journal article" date="2007" name="PLoS Pathog.">
        <title>Genome sequence of Babesia bovis and comparative analysis of apicomplexan hemoprotozoa.</title>
        <authorList>
            <person name="Brayton K.A."/>
            <person name="Lau A.O.T."/>
            <person name="Herndon D.R."/>
            <person name="Hannick L."/>
            <person name="Kappmeyer L.S."/>
            <person name="Berens S.J."/>
            <person name="Bidwell S.L."/>
            <person name="Brown W.C."/>
            <person name="Crabtree J."/>
            <person name="Fadrosh D."/>
            <person name="Feldblum T."/>
            <person name="Forberger H.A."/>
            <person name="Haas B.J."/>
            <person name="Howell J.M."/>
            <person name="Khouri H."/>
            <person name="Koo H."/>
            <person name="Mann D.J."/>
            <person name="Norimine J."/>
            <person name="Paulsen I.T."/>
            <person name="Radune D."/>
            <person name="Ren Q."/>
            <person name="Smith R.K. Jr."/>
            <person name="Suarez C.E."/>
            <person name="White O."/>
            <person name="Wortman J.R."/>
            <person name="Knowles D.P. Jr."/>
            <person name="McElwain T.F."/>
            <person name="Nene V.M."/>
        </authorList>
    </citation>
    <scope>NUCLEOTIDE SEQUENCE [LARGE SCALE GENOMIC DNA]</scope>
    <source>
        <strain evidence="1">T2Bo</strain>
    </source>
</reference>
<reference evidence="2" key="2">
    <citation type="journal article" date="2020" name="Data Brief">
        <title>Transcriptome dataset of Babesia bovis life stages within vertebrate and invertebrate hosts.</title>
        <authorList>
            <person name="Ueti M.W."/>
            <person name="Johnson W.C."/>
            <person name="Kappmeyer L.S."/>
            <person name="Herndon D.R."/>
            <person name="Mousel M.R."/>
            <person name="Reif K.E."/>
            <person name="Taus N.S."/>
            <person name="Ifeonu O.O."/>
            <person name="Silva J.C."/>
            <person name="Suarez C.E."/>
            <person name="Brayton K.A."/>
        </authorList>
    </citation>
    <scope>NUCLEOTIDE SEQUENCE [LARGE SCALE GENOMIC DNA]</scope>
</reference>
<sequence length="148" mass="16845">MADDRACVPQLSEFYSCLGTSGRDLSQCNRELSALRQCSEGDKKENYCVNEITRLLRCTKTPDSTGCAKEFIAFRECNRPGGPEIAIKDRMYTINREHMHKYNVTSDVLCPVTAPRREGNILRNTINRLRAACGFKNFEENFSPKVKI</sequence>
<dbReference type="EMBL" id="AAXT01000003">
    <property type="protein sequence ID" value="EDO06541.1"/>
    <property type="molecule type" value="Genomic_DNA"/>
</dbReference>
<gene>
    <name evidence="1" type="ORF">BBOV_II005910</name>
</gene>
<reference evidence="2" key="3">
    <citation type="journal article" date="2021" name="Int. J. Parasitol.">
        <title>Comparative analysis of gene expression between Babesia bovis blood stages and kinetes allowed by improved genome annotation.</title>
        <authorList>
            <person name="Ueti M.W."/>
            <person name="Johnson W.C."/>
            <person name="Kappmeyer L.S."/>
            <person name="Herndon D.R."/>
            <person name="Mousel M.R."/>
            <person name="Reif K.E."/>
            <person name="Taus N.S."/>
            <person name="Ifeonu O.O."/>
            <person name="Silva J.C."/>
            <person name="Suarez C.E."/>
            <person name="Brayton K.A."/>
        </authorList>
    </citation>
    <scope>NUCLEOTIDE SEQUENCE [LARGE SCALE GENOMIC DNA]</scope>
</reference>
<proteinExistence type="predicted"/>
<protein>
    <recommendedName>
        <fullName evidence="3">IMS import disulfide relay-system CHCH-CHCH-like Cx9C domain-containing protein</fullName>
    </recommendedName>
</protein>
<evidence type="ECO:0000313" key="1">
    <source>
        <dbReference type="EMBL" id="EDO06541.1"/>
    </source>
</evidence>
<evidence type="ECO:0008006" key="3">
    <source>
        <dbReference type="Google" id="ProtNLM"/>
    </source>
</evidence>
<organism evidence="1 2">
    <name type="scientific">Babesia bovis</name>
    <dbReference type="NCBI Taxonomy" id="5865"/>
    <lineage>
        <taxon>Eukaryota</taxon>
        <taxon>Sar</taxon>
        <taxon>Alveolata</taxon>
        <taxon>Apicomplexa</taxon>
        <taxon>Aconoidasida</taxon>
        <taxon>Piroplasmida</taxon>
        <taxon>Babesiidae</taxon>
        <taxon>Babesia</taxon>
    </lineage>
</organism>
<dbReference type="eggNOG" id="ENOG502SCUQ">
    <property type="taxonomic scope" value="Eukaryota"/>
</dbReference>
<dbReference type="FunCoup" id="A7AUD0">
    <property type="interactions" value="16"/>
</dbReference>
<dbReference type="AlphaFoldDB" id="A7AUD0"/>
<keyword evidence="2" id="KW-1185">Reference proteome</keyword>
<dbReference type="KEGG" id="bbo:BBOV_II005910"/>
<comment type="caution">
    <text evidence="1">The sequence shown here is derived from an EMBL/GenBank/DDBJ whole genome shotgun (WGS) entry which is preliminary data.</text>
</comment>